<comment type="function">
    <text evidence="4">Required for flagellar hook formation. May act as a scaffolding protein.</text>
</comment>
<evidence type="ECO:0000256" key="2">
    <source>
        <dbReference type="ARBA" id="ARBA00016013"/>
    </source>
</evidence>
<dbReference type="Pfam" id="PF03963">
    <property type="entry name" value="FlgD"/>
    <property type="match status" value="1"/>
</dbReference>
<keyword evidence="7" id="KW-1185">Reference proteome</keyword>
<evidence type="ECO:0000256" key="5">
    <source>
        <dbReference type="SAM" id="MobiDB-lite"/>
    </source>
</evidence>
<name>A0A7M2WXS0_9BACT</name>
<evidence type="ECO:0000313" key="7">
    <source>
        <dbReference type="Proteomes" id="UP000593765"/>
    </source>
</evidence>
<evidence type="ECO:0000256" key="3">
    <source>
        <dbReference type="ARBA" id="ARBA00022795"/>
    </source>
</evidence>
<dbReference type="RefSeq" id="WP_206293226.1">
    <property type="nucleotide sequence ID" value="NZ_CP063458.1"/>
</dbReference>
<gene>
    <name evidence="6" type="ORF">IPV69_01910</name>
</gene>
<sequence length="150" mass="15608">MVSPTQSTPVNTGNKMPNSTNKLALKAEDFVKMMITQLQNQDPMEPAKNDQLLAQMSQIGQLQSSTDLQTSLKGLTQQSQIGSAAGLIGKTVKGLDAENNPISGLVTSVRVDGDDVNLELDSGQALALGRVTAIATLSPTGAATTTTPVN</sequence>
<protein>
    <recommendedName>
        <fullName evidence="2">Basal-body rod modification protein FlgD</fullName>
    </recommendedName>
</protein>
<keyword evidence="3" id="KW-1005">Bacterial flagellum biogenesis</keyword>
<accession>A0A7M2WXS0</accession>
<evidence type="ECO:0000256" key="4">
    <source>
        <dbReference type="ARBA" id="ARBA00024746"/>
    </source>
</evidence>
<dbReference type="KEGG" id="hbs:IPV69_01910"/>
<evidence type="ECO:0000313" key="6">
    <source>
        <dbReference type="EMBL" id="QOV90154.1"/>
    </source>
</evidence>
<evidence type="ECO:0000256" key="1">
    <source>
        <dbReference type="ARBA" id="ARBA00010577"/>
    </source>
</evidence>
<dbReference type="GO" id="GO:0044781">
    <property type="term" value="P:bacterial-type flagellum organization"/>
    <property type="evidence" value="ECO:0007669"/>
    <property type="project" value="UniProtKB-KW"/>
</dbReference>
<comment type="similarity">
    <text evidence="1">Belongs to the FlgD family.</text>
</comment>
<dbReference type="EMBL" id="CP063458">
    <property type="protein sequence ID" value="QOV90154.1"/>
    <property type="molecule type" value="Genomic_DNA"/>
</dbReference>
<dbReference type="Proteomes" id="UP000593765">
    <property type="component" value="Chromosome"/>
</dbReference>
<feature type="region of interest" description="Disordered" evidence="5">
    <location>
        <begin position="1"/>
        <end position="20"/>
    </location>
</feature>
<proteinExistence type="inferred from homology"/>
<organism evidence="6 7">
    <name type="scientific">Humisphaera borealis</name>
    <dbReference type="NCBI Taxonomy" id="2807512"/>
    <lineage>
        <taxon>Bacteria</taxon>
        <taxon>Pseudomonadati</taxon>
        <taxon>Planctomycetota</taxon>
        <taxon>Phycisphaerae</taxon>
        <taxon>Tepidisphaerales</taxon>
        <taxon>Tepidisphaeraceae</taxon>
        <taxon>Humisphaera</taxon>
    </lineage>
</organism>
<dbReference type="InterPro" id="IPR005648">
    <property type="entry name" value="FlgD"/>
</dbReference>
<reference evidence="6 7" key="1">
    <citation type="submission" date="2020-10" db="EMBL/GenBank/DDBJ databases">
        <title>Wide distribution of Phycisphaera-like planctomycetes from WD2101 soil group in peatlands and genome analysis of the first cultivated representative.</title>
        <authorList>
            <person name="Dedysh S.N."/>
            <person name="Beletsky A.V."/>
            <person name="Ivanova A."/>
            <person name="Kulichevskaya I.S."/>
            <person name="Suzina N.E."/>
            <person name="Philippov D.A."/>
            <person name="Rakitin A.L."/>
            <person name="Mardanov A.V."/>
            <person name="Ravin N.V."/>
        </authorList>
    </citation>
    <scope>NUCLEOTIDE SEQUENCE [LARGE SCALE GENOMIC DNA]</scope>
    <source>
        <strain evidence="6 7">M1803</strain>
    </source>
</reference>
<dbReference type="AlphaFoldDB" id="A0A7M2WXS0"/>